<dbReference type="GO" id="GO:0008270">
    <property type="term" value="F:zinc ion binding"/>
    <property type="evidence" value="ECO:0007669"/>
    <property type="project" value="TreeGrafter"/>
</dbReference>
<dbReference type="InterPro" id="IPR002481">
    <property type="entry name" value="FUR"/>
</dbReference>
<comment type="cofactor">
    <cofactor evidence="8">
        <name>Zn(2+)</name>
        <dbReference type="ChEBI" id="CHEBI:29105"/>
    </cofactor>
    <text evidence="8">Binds 1 zinc ion per subunit.</text>
</comment>
<keyword evidence="3 8" id="KW-0479">Metal-binding</keyword>
<dbReference type="RefSeq" id="WP_051351132.1">
    <property type="nucleotide sequence ID" value="NZ_LGRO01000002.1"/>
</dbReference>
<dbReference type="PANTHER" id="PTHR33202">
    <property type="entry name" value="ZINC UPTAKE REGULATION PROTEIN"/>
    <property type="match status" value="1"/>
</dbReference>
<dbReference type="Pfam" id="PF01475">
    <property type="entry name" value="FUR"/>
    <property type="match status" value="1"/>
</dbReference>
<evidence type="ECO:0000313" key="11">
    <source>
        <dbReference type="Proteomes" id="UP000242705"/>
    </source>
</evidence>
<name>A0A1R0IL03_SULTH</name>
<evidence type="ECO:0000256" key="3">
    <source>
        <dbReference type="ARBA" id="ARBA00022723"/>
    </source>
</evidence>
<evidence type="ECO:0000256" key="7">
    <source>
        <dbReference type="ARBA" id="ARBA00023163"/>
    </source>
</evidence>
<evidence type="ECO:0000256" key="4">
    <source>
        <dbReference type="ARBA" id="ARBA00022833"/>
    </source>
</evidence>
<comment type="cofactor">
    <cofactor evidence="9">
        <name>Mn(2+)</name>
        <dbReference type="ChEBI" id="CHEBI:29035"/>
    </cofactor>
    <cofactor evidence="9">
        <name>Fe(2+)</name>
        <dbReference type="ChEBI" id="CHEBI:29033"/>
    </cofactor>
    <text evidence="9">Binds 1 Mn(2+) or Fe(2+) ion per subunit.</text>
</comment>
<dbReference type="GO" id="GO:0003700">
    <property type="term" value="F:DNA-binding transcription factor activity"/>
    <property type="evidence" value="ECO:0007669"/>
    <property type="project" value="InterPro"/>
</dbReference>
<evidence type="ECO:0000313" key="10">
    <source>
        <dbReference type="EMBL" id="PSR28480.1"/>
    </source>
</evidence>
<dbReference type="GO" id="GO:0000976">
    <property type="term" value="F:transcription cis-regulatory region binding"/>
    <property type="evidence" value="ECO:0007669"/>
    <property type="project" value="TreeGrafter"/>
</dbReference>
<evidence type="ECO:0000256" key="8">
    <source>
        <dbReference type="PIRSR" id="PIRSR602481-1"/>
    </source>
</evidence>
<dbReference type="AlphaFoldDB" id="A0A1R0IL03"/>
<accession>A0A1R0IL03</accession>
<keyword evidence="2" id="KW-0678">Repressor</keyword>
<evidence type="ECO:0000256" key="6">
    <source>
        <dbReference type="ARBA" id="ARBA00023125"/>
    </source>
</evidence>
<feature type="binding site" evidence="8">
    <location>
        <position position="98"/>
    </location>
    <ligand>
        <name>Zn(2+)</name>
        <dbReference type="ChEBI" id="CHEBI:29105"/>
    </ligand>
</feature>
<dbReference type="GO" id="GO:0045892">
    <property type="term" value="P:negative regulation of DNA-templated transcription"/>
    <property type="evidence" value="ECO:0007669"/>
    <property type="project" value="TreeGrafter"/>
</dbReference>
<dbReference type="CDD" id="cd07153">
    <property type="entry name" value="Fur_like"/>
    <property type="match status" value="1"/>
</dbReference>
<dbReference type="OrthoDB" id="8659436at2"/>
<dbReference type="Proteomes" id="UP000242705">
    <property type="component" value="Unassembled WGS sequence"/>
</dbReference>
<feature type="binding site" evidence="8">
    <location>
        <position position="141"/>
    </location>
    <ligand>
        <name>Zn(2+)</name>
        <dbReference type="ChEBI" id="CHEBI:29105"/>
    </ligand>
</feature>
<dbReference type="PANTHER" id="PTHR33202:SF7">
    <property type="entry name" value="FERRIC UPTAKE REGULATION PROTEIN"/>
    <property type="match status" value="1"/>
</dbReference>
<gene>
    <name evidence="10" type="ORF">C7B47_04750</name>
</gene>
<sequence>MVHLSSVYRKLEEGAKRLTPQRELVIRIFAEHPGEHLSAEEVHQLVKKDFQDIGLATVYRSLELLTDLEILNRISFDDGRARYEFNQEETHRHHHLVCIRCGKVDEYGEDLLDPLEGRILKERGFHVLDHELKFYGLCRSCAAKREKTERTEKGIKGERIR</sequence>
<feature type="binding site" evidence="9">
    <location>
        <position position="130"/>
    </location>
    <ligand>
        <name>Fe cation</name>
        <dbReference type="ChEBI" id="CHEBI:24875"/>
    </ligand>
</feature>
<dbReference type="SUPFAM" id="SSF46785">
    <property type="entry name" value="Winged helix' DNA-binding domain"/>
    <property type="match status" value="1"/>
</dbReference>
<evidence type="ECO:0000256" key="2">
    <source>
        <dbReference type="ARBA" id="ARBA00022491"/>
    </source>
</evidence>
<comment type="caution">
    <text evidence="10">The sequence shown here is derived from an EMBL/GenBank/DDBJ whole genome shotgun (WGS) entry which is preliminary data.</text>
</comment>
<evidence type="ECO:0000256" key="9">
    <source>
        <dbReference type="PIRSR" id="PIRSR602481-2"/>
    </source>
</evidence>
<dbReference type="InterPro" id="IPR043135">
    <property type="entry name" value="Fur_C"/>
</dbReference>
<keyword evidence="5" id="KW-0805">Transcription regulation</keyword>
<reference evidence="10 11" key="1">
    <citation type="journal article" date="2014" name="BMC Genomics">
        <title>Comparison of environmental and isolate Sulfobacillus genomes reveals diverse carbon, sulfur, nitrogen, and hydrogen metabolisms.</title>
        <authorList>
            <person name="Justice N.B."/>
            <person name="Norman A."/>
            <person name="Brown C.T."/>
            <person name="Singh A."/>
            <person name="Thomas B.C."/>
            <person name="Banfield J.F."/>
        </authorList>
    </citation>
    <scope>NUCLEOTIDE SEQUENCE [LARGE SCALE GENOMIC DNA]</scope>
    <source>
        <strain evidence="10">AMDSBA5</strain>
    </source>
</reference>
<proteinExistence type="inferred from homology"/>
<dbReference type="Gene3D" id="3.30.1490.190">
    <property type="match status" value="1"/>
</dbReference>
<dbReference type="EMBL" id="PXYX01000006">
    <property type="protein sequence ID" value="PSR28480.1"/>
    <property type="molecule type" value="Genomic_DNA"/>
</dbReference>
<organism evidence="10 11">
    <name type="scientific">Sulfobacillus thermosulfidooxidans</name>
    <dbReference type="NCBI Taxonomy" id="28034"/>
    <lineage>
        <taxon>Bacteria</taxon>
        <taxon>Bacillati</taxon>
        <taxon>Bacillota</taxon>
        <taxon>Clostridia</taxon>
        <taxon>Eubacteriales</taxon>
        <taxon>Clostridiales Family XVII. Incertae Sedis</taxon>
        <taxon>Sulfobacillus</taxon>
    </lineage>
</organism>
<comment type="similarity">
    <text evidence="1">Belongs to the Fur family.</text>
</comment>
<dbReference type="Gene3D" id="1.10.10.10">
    <property type="entry name" value="Winged helix-like DNA-binding domain superfamily/Winged helix DNA-binding domain"/>
    <property type="match status" value="1"/>
</dbReference>
<keyword evidence="4 8" id="KW-0862">Zinc</keyword>
<dbReference type="InterPro" id="IPR036388">
    <property type="entry name" value="WH-like_DNA-bd_sf"/>
</dbReference>
<protein>
    <submittedName>
        <fullName evidence="10">Transcriptional repressor</fullName>
    </submittedName>
</protein>
<feature type="binding site" evidence="8">
    <location>
        <position position="101"/>
    </location>
    <ligand>
        <name>Zn(2+)</name>
        <dbReference type="ChEBI" id="CHEBI:29105"/>
    </ligand>
</feature>
<dbReference type="GO" id="GO:1900376">
    <property type="term" value="P:regulation of secondary metabolite biosynthetic process"/>
    <property type="evidence" value="ECO:0007669"/>
    <property type="project" value="TreeGrafter"/>
</dbReference>
<keyword evidence="7" id="KW-0804">Transcription</keyword>
<keyword evidence="9" id="KW-0408">Iron</keyword>
<dbReference type="FunFam" id="1.10.10.10:FF:000051">
    <property type="entry name" value="Fur family transcriptional regulator"/>
    <property type="match status" value="1"/>
</dbReference>
<evidence type="ECO:0000256" key="5">
    <source>
        <dbReference type="ARBA" id="ARBA00023015"/>
    </source>
</evidence>
<evidence type="ECO:0000256" key="1">
    <source>
        <dbReference type="ARBA" id="ARBA00007957"/>
    </source>
</evidence>
<dbReference type="InterPro" id="IPR036390">
    <property type="entry name" value="WH_DNA-bd_sf"/>
</dbReference>
<feature type="binding site" evidence="8">
    <location>
        <position position="138"/>
    </location>
    <ligand>
        <name>Zn(2+)</name>
        <dbReference type="ChEBI" id="CHEBI:29105"/>
    </ligand>
</feature>
<keyword evidence="6" id="KW-0238">DNA-binding</keyword>